<organism evidence="1 2">
    <name type="scientific">Tenacibaculum piscium</name>
    <dbReference type="NCBI Taxonomy" id="1458515"/>
    <lineage>
        <taxon>Bacteria</taxon>
        <taxon>Pseudomonadati</taxon>
        <taxon>Bacteroidota</taxon>
        <taxon>Flavobacteriia</taxon>
        <taxon>Flavobacteriales</taxon>
        <taxon>Flavobacteriaceae</taxon>
        <taxon>Tenacibaculum</taxon>
    </lineage>
</organism>
<dbReference type="OrthoDB" id="1453290at2"/>
<dbReference type="Proteomes" id="UP000234211">
    <property type="component" value="Unassembled WGS sequence"/>
</dbReference>
<protein>
    <submittedName>
        <fullName evidence="1">Uncharacterized protein</fullName>
    </submittedName>
</protein>
<name>A0A2H1YEF5_9FLAO</name>
<accession>A0A2H1YEF5</accession>
<evidence type="ECO:0000313" key="2">
    <source>
        <dbReference type="Proteomes" id="UP000234211"/>
    </source>
</evidence>
<sequence>MNKEEKIKKYYKNCYPSNIEYSNKVRDENGNKNNLYFRELTLECYSLWNKEVDKNITFSEETKKYLKIENRQLHYLFNDIFKLFYRVCVFEETPTGEVKNPNRIMITEYDIEKCFSNIDFHSLFISTLIENSQYNEAIAVKGYLLTRINTIITNSKQLFGISLLKSPLAEYFTNYISSLKEAINIDEIKYTSLKETQQEKEISKVSIKNVYNQLNLSIEPKEPQQEKEPTKKEPQQEEEILKEQLFKMQNNLIPKVSIENVYNHFKILTELTNKKDVFYLRNSQLITFIKSTFIDKKPIKQDFNGKPRTKKEVREIFYDFYFNNKNKETNQTSIKRKYFNIMNDSFYGFNKNDYTDFAK</sequence>
<dbReference type="AlphaFoldDB" id="A0A2H1YEF5"/>
<proteinExistence type="predicted"/>
<keyword evidence="2" id="KW-1185">Reference proteome</keyword>
<reference evidence="2" key="1">
    <citation type="submission" date="2017-11" db="EMBL/GenBank/DDBJ databases">
        <authorList>
            <person name="Duchaud E."/>
        </authorList>
    </citation>
    <scope>NUCLEOTIDE SEQUENCE [LARGE SCALE GENOMIC DNA]</scope>
    <source>
        <strain evidence="2">Tenacibaculum sp. TNO020</strain>
    </source>
</reference>
<dbReference type="EMBL" id="OENF01000001">
    <property type="protein sequence ID" value="SOS73892.1"/>
    <property type="molecule type" value="Genomic_DNA"/>
</dbReference>
<gene>
    <name evidence="1" type="ORF">TNO020_10002</name>
</gene>
<dbReference type="RefSeq" id="WP_101916419.1">
    <property type="nucleotide sequence ID" value="NZ_OENF01000001.1"/>
</dbReference>
<evidence type="ECO:0000313" key="1">
    <source>
        <dbReference type="EMBL" id="SOS73892.1"/>
    </source>
</evidence>